<accession>A0A1G2I177</accession>
<protein>
    <recommendedName>
        <fullName evidence="2">Methyltransferase domain-containing protein</fullName>
    </recommendedName>
</protein>
<dbReference type="Proteomes" id="UP000176421">
    <property type="component" value="Unassembled WGS sequence"/>
</dbReference>
<comment type="caution">
    <text evidence="3">The sequence shown here is derived from an EMBL/GenBank/DDBJ whole genome shotgun (WGS) entry which is preliminary data.</text>
</comment>
<dbReference type="AlphaFoldDB" id="A0A1G2I177"/>
<organism evidence="3 4">
    <name type="scientific">Candidatus Staskawiczbacteria bacterium RIFCSPHIGHO2_02_FULL_34_9</name>
    <dbReference type="NCBI Taxonomy" id="1802206"/>
    <lineage>
        <taxon>Bacteria</taxon>
        <taxon>Candidatus Staskawicziibacteriota</taxon>
    </lineage>
</organism>
<evidence type="ECO:0000256" key="1">
    <source>
        <dbReference type="ARBA" id="ARBA00022679"/>
    </source>
</evidence>
<reference evidence="3 4" key="1">
    <citation type="journal article" date="2016" name="Nat. Commun.">
        <title>Thousands of microbial genomes shed light on interconnected biogeochemical processes in an aquifer system.</title>
        <authorList>
            <person name="Anantharaman K."/>
            <person name="Brown C.T."/>
            <person name="Hug L.A."/>
            <person name="Sharon I."/>
            <person name="Castelle C.J."/>
            <person name="Probst A.J."/>
            <person name="Thomas B.C."/>
            <person name="Singh A."/>
            <person name="Wilkins M.J."/>
            <person name="Karaoz U."/>
            <person name="Brodie E.L."/>
            <person name="Williams K.H."/>
            <person name="Hubbard S.S."/>
            <person name="Banfield J.F."/>
        </authorList>
    </citation>
    <scope>NUCLEOTIDE SEQUENCE [LARGE SCALE GENOMIC DNA]</scope>
</reference>
<dbReference type="Pfam" id="PF13649">
    <property type="entry name" value="Methyltransf_25"/>
    <property type="match status" value="1"/>
</dbReference>
<dbReference type="InterPro" id="IPR041698">
    <property type="entry name" value="Methyltransf_25"/>
</dbReference>
<gene>
    <name evidence="3" type="ORF">A3D35_02205</name>
</gene>
<dbReference type="PANTHER" id="PTHR43861">
    <property type="entry name" value="TRANS-ACONITATE 2-METHYLTRANSFERASE-RELATED"/>
    <property type="match status" value="1"/>
</dbReference>
<evidence type="ECO:0000259" key="2">
    <source>
        <dbReference type="Pfam" id="PF13649"/>
    </source>
</evidence>
<dbReference type="GO" id="GO:0016740">
    <property type="term" value="F:transferase activity"/>
    <property type="evidence" value="ECO:0007669"/>
    <property type="project" value="UniProtKB-KW"/>
</dbReference>
<dbReference type="EMBL" id="MHOS01000021">
    <property type="protein sequence ID" value="OGZ68533.1"/>
    <property type="molecule type" value="Genomic_DNA"/>
</dbReference>
<evidence type="ECO:0000313" key="4">
    <source>
        <dbReference type="Proteomes" id="UP000176421"/>
    </source>
</evidence>
<proteinExistence type="predicted"/>
<sequence>MNIKDTYNKIAEAWHKDHNTDDWWVSGTNKFLELISPGSIILDVGCGGGTKSQYLIDKGMKVVGIDIAENMVQIAKREVPKGEFMAMDLLDVDKISHDFDGIFMQAVLLHIPKKDVMEILQKMVNKLKSKGLLYVSVKEKRPGGVDEEKKIDDDYGYEYERFFSYFTIDELNQDLESLGLEVIFTENNPPSRTARASNWISIIGQKK</sequence>
<feature type="domain" description="Methyltransferase" evidence="2">
    <location>
        <begin position="41"/>
        <end position="131"/>
    </location>
</feature>
<dbReference type="STRING" id="1802206.A3D35_02205"/>
<name>A0A1G2I177_9BACT</name>
<dbReference type="CDD" id="cd02440">
    <property type="entry name" value="AdoMet_MTases"/>
    <property type="match status" value="1"/>
</dbReference>
<evidence type="ECO:0000313" key="3">
    <source>
        <dbReference type="EMBL" id="OGZ68533.1"/>
    </source>
</evidence>
<dbReference type="InterPro" id="IPR029063">
    <property type="entry name" value="SAM-dependent_MTases_sf"/>
</dbReference>
<dbReference type="SUPFAM" id="SSF53335">
    <property type="entry name" value="S-adenosyl-L-methionine-dependent methyltransferases"/>
    <property type="match status" value="1"/>
</dbReference>
<dbReference type="Gene3D" id="3.40.50.150">
    <property type="entry name" value="Vaccinia Virus protein VP39"/>
    <property type="match status" value="1"/>
</dbReference>
<keyword evidence="1" id="KW-0808">Transferase</keyword>